<dbReference type="PROSITE" id="PS51257">
    <property type="entry name" value="PROKAR_LIPOPROTEIN"/>
    <property type="match status" value="1"/>
</dbReference>
<evidence type="ECO:0000256" key="5">
    <source>
        <dbReference type="SAM" id="SignalP"/>
    </source>
</evidence>
<dbReference type="Proteomes" id="UP000762110">
    <property type="component" value="Unassembled WGS sequence"/>
</dbReference>
<dbReference type="Pfam" id="PF02055">
    <property type="entry name" value="Glyco_hydro_30"/>
    <property type="match status" value="1"/>
</dbReference>
<evidence type="ECO:0000256" key="2">
    <source>
        <dbReference type="ARBA" id="ARBA00022729"/>
    </source>
</evidence>
<dbReference type="Pfam" id="PF17189">
    <property type="entry name" value="Glyco_hydro_30C"/>
    <property type="match status" value="1"/>
</dbReference>
<organism evidence="8 9">
    <name type="scientific">Pedobacter boryungensis</name>
    <dbReference type="NCBI Taxonomy" id="869962"/>
    <lineage>
        <taxon>Bacteria</taxon>
        <taxon>Pseudomonadati</taxon>
        <taxon>Bacteroidota</taxon>
        <taxon>Sphingobacteriia</taxon>
        <taxon>Sphingobacteriales</taxon>
        <taxon>Sphingobacteriaceae</taxon>
        <taxon>Pedobacter</taxon>
    </lineage>
</organism>
<dbReference type="InterPro" id="IPR001139">
    <property type="entry name" value="Glyco_hydro_30"/>
</dbReference>
<gene>
    <name evidence="8" type="ORF">HQN85_11025</name>
</gene>
<keyword evidence="3 4" id="KW-0378">Hydrolase</keyword>
<dbReference type="Gene3D" id="3.20.20.80">
    <property type="entry name" value="Glycosidases"/>
    <property type="match status" value="1"/>
</dbReference>
<feature type="domain" description="Glycosyl hydrolase family 30 TIM-barrel" evidence="6">
    <location>
        <begin position="89"/>
        <end position="420"/>
    </location>
</feature>
<evidence type="ECO:0000256" key="3">
    <source>
        <dbReference type="ARBA" id="ARBA00022801"/>
    </source>
</evidence>
<feature type="signal peptide" evidence="5">
    <location>
        <begin position="1"/>
        <end position="19"/>
    </location>
</feature>
<dbReference type="InterPro" id="IPR017853">
    <property type="entry name" value="GH"/>
</dbReference>
<accession>A0ABX2DE96</accession>
<comment type="caution">
    <text evidence="8">The sequence shown here is derived from an EMBL/GenBank/DDBJ whole genome shotgun (WGS) entry which is preliminary data.</text>
</comment>
<protein>
    <submittedName>
        <fullName evidence="8">Glucosylceramidase</fullName>
    </submittedName>
</protein>
<evidence type="ECO:0000313" key="8">
    <source>
        <dbReference type="EMBL" id="NQX32265.1"/>
    </source>
</evidence>
<dbReference type="InterPro" id="IPR033452">
    <property type="entry name" value="GH30_C"/>
</dbReference>
<evidence type="ECO:0000313" key="9">
    <source>
        <dbReference type="Proteomes" id="UP000762110"/>
    </source>
</evidence>
<keyword evidence="4" id="KW-0326">Glycosidase</keyword>
<dbReference type="InterPro" id="IPR013780">
    <property type="entry name" value="Glyco_hydro_b"/>
</dbReference>
<name>A0ABX2DE96_9SPHI</name>
<dbReference type="SUPFAM" id="SSF51445">
    <property type="entry name" value="(Trans)glycosidases"/>
    <property type="match status" value="1"/>
</dbReference>
<keyword evidence="9" id="KW-1185">Reference proteome</keyword>
<comment type="similarity">
    <text evidence="1 4">Belongs to the glycosyl hydrolase 30 family.</text>
</comment>
<dbReference type="EMBL" id="JABMKV010000002">
    <property type="protein sequence ID" value="NQX32265.1"/>
    <property type="molecule type" value="Genomic_DNA"/>
</dbReference>
<dbReference type="PANTHER" id="PTHR11069">
    <property type="entry name" value="GLUCOSYLCERAMIDASE"/>
    <property type="match status" value="1"/>
</dbReference>
<evidence type="ECO:0000259" key="6">
    <source>
        <dbReference type="Pfam" id="PF02055"/>
    </source>
</evidence>
<dbReference type="PRINTS" id="PR00843">
    <property type="entry name" value="GLHYDRLASE30"/>
</dbReference>
<feature type="domain" description="Glycosyl hydrolase family 30 beta sandwich" evidence="7">
    <location>
        <begin position="423"/>
        <end position="482"/>
    </location>
</feature>
<feature type="chain" id="PRO_5046364729" evidence="5">
    <location>
        <begin position="20"/>
        <end position="484"/>
    </location>
</feature>
<proteinExistence type="inferred from homology"/>
<evidence type="ECO:0000256" key="1">
    <source>
        <dbReference type="ARBA" id="ARBA00005382"/>
    </source>
</evidence>
<dbReference type="PANTHER" id="PTHR11069:SF23">
    <property type="entry name" value="LYSOSOMAL ACID GLUCOSYLCERAMIDASE"/>
    <property type="match status" value="1"/>
</dbReference>
<dbReference type="SUPFAM" id="SSF51011">
    <property type="entry name" value="Glycosyl hydrolase domain"/>
    <property type="match status" value="1"/>
</dbReference>
<dbReference type="RefSeq" id="WP_173272112.1">
    <property type="nucleotide sequence ID" value="NZ_JABMKV010000002.1"/>
</dbReference>
<evidence type="ECO:0000256" key="4">
    <source>
        <dbReference type="RuleBase" id="RU361188"/>
    </source>
</evidence>
<keyword evidence="2 5" id="KW-0732">Signal</keyword>
<evidence type="ECO:0000259" key="7">
    <source>
        <dbReference type="Pfam" id="PF17189"/>
    </source>
</evidence>
<dbReference type="InterPro" id="IPR033453">
    <property type="entry name" value="Glyco_hydro_30_TIM-barrel"/>
</dbReference>
<sequence>MRLFSITCISFALIFASCACKKAIKTSTDNGNPTIPPVTTPVASDVAFWLTTGDKSALLQKQNVALNFTATNNSYTTLEVDEAQVFQQIDGFGYTLTGGSATLLNSLGSTEKDALLKELFSTEDGAIGVSYLRISIGASDLSANVFTYNERPTGQTDINQDNFSIAAEMTDLVPILKKILAINPNIKILGSPWTAPTWMKTNNAYKGGSLKPAYYQSYATYFVKYIQAMKAQGIPIDAITIQNEPLHPGNTPSMYMEAADQAIFIKTALGPAFQTAGITTKIIVYDHNADRPDYPMAILADPAANPYVDGSAFHLYGGNISALSQVHEAYPNKNIYFTEQWVGGPGNFAEDLKWHVSTLIIGATRNWSRNVLEWNLAADANYNPHTPDGGCTTCLGALTISPAVTRNVAYYIIAHASKFVRPGSVRIGSTLNSTLANVAFKTADGKRVLIVSNTSTSGQTFNIKYNGKLVTTSLPGGAVGTFVW</sequence>
<dbReference type="Gene3D" id="2.60.40.1180">
    <property type="entry name" value="Golgi alpha-mannosidase II"/>
    <property type="match status" value="1"/>
</dbReference>
<reference evidence="8 9" key="1">
    <citation type="submission" date="2020-05" db="EMBL/GenBank/DDBJ databases">
        <title>Description of Pedobacter foliorum sp. nov.</title>
        <authorList>
            <person name="Qi S."/>
            <person name="Carlier A."/>
            <person name="Cnockaert M."/>
            <person name="Vandamme P."/>
        </authorList>
    </citation>
    <scope>NUCLEOTIDE SEQUENCE [LARGE SCALE GENOMIC DNA]</scope>
    <source>
        <strain evidence="8 9">LMG 31300</strain>
    </source>
</reference>